<dbReference type="PANTHER" id="PTHR37404">
    <property type="entry name" value="HCG1796489"/>
    <property type="match status" value="1"/>
</dbReference>
<keyword evidence="2" id="KW-1185">Reference proteome</keyword>
<feature type="region of interest" description="Disordered" evidence="1">
    <location>
        <begin position="227"/>
        <end position="297"/>
    </location>
</feature>
<protein>
    <submittedName>
        <fullName evidence="3">Uncharacterized protein LOC101710917 isoform X1</fullName>
    </submittedName>
</protein>
<sequence length="297" mass="31905">MGADLRLSLGAQDPWWALRAAQGSRACRPCPDIGDQSFRGKGRDPGFQSPRGRGGWRWHPSPLPHLGSLGCLPTARTPATPPDHKTPEQRDEGTVQGLAHLGPGPHHPHRGPAPGARRPQPWGTGPGWSGGARVWSIWGRWEGTEVKDQAPVPWKRNPELAGRPFMISGQGVLDRHQLYLTTTACDFRFYPKKELSGYPRRDVLTYWNFKGTPRGWGLGPQLPKRVRLPHAFPGTPAAPRVPDPSSGVLRPPAAPAAPAGPVLPAGGTLGRPSLEAPAGNLQRAQSLQHPSSPAPAA</sequence>
<proteinExistence type="predicted"/>
<evidence type="ECO:0000313" key="3">
    <source>
        <dbReference type="RefSeq" id="XP_021101616.1"/>
    </source>
</evidence>
<dbReference type="PANTHER" id="PTHR37404:SF1">
    <property type="entry name" value="HCG1796489"/>
    <property type="match status" value="1"/>
</dbReference>
<dbReference type="RefSeq" id="XP_021101616.1">
    <property type="nucleotide sequence ID" value="XM_021245957.1"/>
</dbReference>
<dbReference type="Proteomes" id="UP000694906">
    <property type="component" value="Unplaced"/>
</dbReference>
<accession>A0AAX6RYM0</accession>
<name>A0AAX6RYM0_HETGA</name>
<dbReference type="InterPro" id="IPR053347">
    <property type="entry name" value="Axonemal_MT_stabilizer"/>
</dbReference>
<feature type="compositionally biased region" description="Basic and acidic residues" evidence="1">
    <location>
        <begin position="82"/>
        <end position="93"/>
    </location>
</feature>
<feature type="region of interest" description="Disordered" evidence="1">
    <location>
        <begin position="26"/>
        <end position="129"/>
    </location>
</feature>
<organism evidence="2 3">
    <name type="scientific">Heterocephalus glaber</name>
    <name type="common">Naked mole rat</name>
    <dbReference type="NCBI Taxonomy" id="10181"/>
    <lineage>
        <taxon>Eukaryota</taxon>
        <taxon>Metazoa</taxon>
        <taxon>Chordata</taxon>
        <taxon>Craniata</taxon>
        <taxon>Vertebrata</taxon>
        <taxon>Euteleostomi</taxon>
        <taxon>Mammalia</taxon>
        <taxon>Eutheria</taxon>
        <taxon>Euarchontoglires</taxon>
        <taxon>Glires</taxon>
        <taxon>Rodentia</taxon>
        <taxon>Hystricomorpha</taxon>
        <taxon>Bathyergidae</taxon>
        <taxon>Heterocephalus</taxon>
    </lineage>
</organism>
<evidence type="ECO:0000256" key="1">
    <source>
        <dbReference type="SAM" id="MobiDB-lite"/>
    </source>
</evidence>
<gene>
    <name evidence="3" type="primary">LOC101710917</name>
</gene>
<evidence type="ECO:0000313" key="2">
    <source>
        <dbReference type="Proteomes" id="UP000694906"/>
    </source>
</evidence>
<feature type="compositionally biased region" description="Low complexity" evidence="1">
    <location>
        <begin position="112"/>
        <end position="121"/>
    </location>
</feature>
<dbReference type="AlphaFoldDB" id="A0AAX6RYM0"/>
<feature type="compositionally biased region" description="Polar residues" evidence="1">
    <location>
        <begin position="282"/>
        <end position="291"/>
    </location>
</feature>
<feature type="compositionally biased region" description="Low complexity" evidence="1">
    <location>
        <begin position="247"/>
        <end position="266"/>
    </location>
</feature>
<dbReference type="GeneID" id="101710917"/>
<reference evidence="3" key="1">
    <citation type="submission" date="2025-08" db="UniProtKB">
        <authorList>
            <consortium name="RefSeq"/>
        </authorList>
    </citation>
    <scope>IDENTIFICATION</scope>
</reference>